<dbReference type="Pfam" id="PF04012">
    <property type="entry name" value="PspA_IM30"/>
    <property type="match status" value="1"/>
</dbReference>
<feature type="coiled-coil region" evidence="2">
    <location>
        <begin position="108"/>
        <end position="142"/>
    </location>
</feature>
<proteinExistence type="inferred from homology"/>
<dbReference type="PANTHER" id="PTHR31088:SF6">
    <property type="entry name" value="PHAGE SHOCK PROTEIN A"/>
    <property type="match status" value="1"/>
</dbReference>
<gene>
    <name evidence="3" type="primary">pspA</name>
    <name evidence="3" type="ORF">G0Q06_09700</name>
</gene>
<dbReference type="NCBIfam" id="TIGR02977">
    <property type="entry name" value="phageshock_pspA"/>
    <property type="match status" value="1"/>
</dbReference>
<evidence type="ECO:0000313" key="3">
    <source>
        <dbReference type="EMBL" id="NDV62723.1"/>
    </source>
</evidence>
<sequence>MGIFSRFRDIINSNLNAMLEKAEDPEKLIKLMIQEMEDTLVELKASCAGAMANRTRVSRAHEAAAGNVDKWEKKARLAIEKGREDLAREALLEKRACQEEATNREKEVEHFDNLITQYQKDIQQLEDKLETARNKHRILVQRHIHAGHRKTAQSKIRHADSSDAFVRFEQFESRIDRMEADADLINYRGSNLEDEFSKMETDELIEKELESMKESMKEKGDNA</sequence>
<organism evidence="3 4">
    <name type="scientific">Oceanipulchritudo coccoides</name>
    <dbReference type="NCBI Taxonomy" id="2706888"/>
    <lineage>
        <taxon>Bacteria</taxon>
        <taxon>Pseudomonadati</taxon>
        <taxon>Verrucomicrobiota</taxon>
        <taxon>Opitutia</taxon>
        <taxon>Puniceicoccales</taxon>
        <taxon>Oceanipulchritudinaceae</taxon>
        <taxon>Oceanipulchritudo</taxon>
    </lineage>
</organism>
<keyword evidence="2" id="KW-0175">Coiled coil</keyword>
<dbReference type="RefSeq" id="WP_163965107.1">
    <property type="nucleotide sequence ID" value="NZ_JAAGNX010000002.1"/>
</dbReference>
<dbReference type="InterPro" id="IPR014319">
    <property type="entry name" value="Phageshock_PspA"/>
</dbReference>
<evidence type="ECO:0000256" key="2">
    <source>
        <dbReference type="SAM" id="Coils"/>
    </source>
</evidence>
<comment type="caution">
    <text evidence="3">The sequence shown here is derived from an EMBL/GenBank/DDBJ whole genome shotgun (WGS) entry which is preliminary data.</text>
</comment>
<reference evidence="3 4" key="1">
    <citation type="submission" date="2020-02" db="EMBL/GenBank/DDBJ databases">
        <title>Albibacoteraceae fam. nov., the first described family within the subdivision 4 Verrucomicrobia.</title>
        <authorList>
            <person name="Xi F."/>
        </authorList>
    </citation>
    <scope>NUCLEOTIDE SEQUENCE [LARGE SCALE GENOMIC DNA]</scope>
    <source>
        <strain evidence="3 4">CK1056</strain>
    </source>
</reference>
<dbReference type="InterPro" id="IPR007157">
    <property type="entry name" value="PspA_VIPP1"/>
</dbReference>
<name>A0A6B2M1W8_9BACT</name>
<comment type="similarity">
    <text evidence="1">Belongs to the PspA/Vipp/IM30 family.</text>
</comment>
<dbReference type="PANTHER" id="PTHR31088">
    <property type="entry name" value="MEMBRANE-ASSOCIATED PROTEIN VIPP1, CHLOROPLASTIC"/>
    <property type="match status" value="1"/>
</dbReference>
<dbReference type="EMBL" id="JAAGNX010000002">
    <property type="protein sequence ID" value="NDV62723.1"/>
    <property type="molecule type" value="Genomic_DNA"/>
</dbReference>
<evidence type="ECO:0000256" key="1">
    <source>
        <dbReference type="ARBA" id="ARBA00043985"/>
    </source>
</evidence>
<keyword evidence="4" id="KW-1185">Reference proteome</keyword>
<accession>A0A6B2M1W8</accession>
<dbReference type="Proteomes" id="UP000478417">
    <property type="component" value="Unassembled WGS sequence"/>
</dbReference>
<protein>
    <submittedName>
        <fullName evidence="3">Phage shock protein PspA</fullName>
    </submittedName>
</protein>
<dbReference type="AlphaFoldDB" id="A0A6B2M1W8"/>
<evidence type="ECO:0000313" key="4">
    <source>
        <dbReference type="Proteomes" id="UP000478417"/>
    </source>
</evidence>
<dbReference type="GO" id="GO:0009271">
    <property type="term" value="P:phage shock"/>
    <property type="evidence" value="ECO:0007669"/>
    <property type="project" value="TreeGrafter"/>
</dbReference>
<dbReference type="GO" id="GO:0005829">
    <property type="term" value="C:cytosol"/>
    <property type="evidence" value="ECO:0007669"/>
    <property type="project" value="TreeGrafter"/>
</dbReference>